<reference evidence="2" key="1">
    <citation type="journal article" date="2019" name="Int. J. Syst. Evol. Microbiol.">
        <title>The Global Catalogue of Microorganisms (GCM) 10K type strain sequencing project: providing services to taxonomists for standard genome sequencing and annotation.</title>
        <authorList>
            <consortium name="The Broad Institute Genomics Platform"/>
            <consortium name="The Broad Institute Genome Sequencing Center for Infectious Disease"/>
            <person name="Wu L."/>
            <person name="Ma J."/>
        </authorList>
    </citation>
    <scope>NUCLEOTIDE SEQUENCE [LARGE SCALE GENOMIC DNA]</scope>
    <source>
        <strain evidence="2">CCUG 55074</strain>
    </source>
</reference>
<keyword evidence="2" id="KW-1185">Reference proteome</keyword>
<sequence>MTKEIDGIVWALDRLLSAYRVELDRQAMTRDLPPEMPEFDWSDPKVTKAQTIAHSLVEDPVGRAMTLAIESLGRRLFEAGGMKAMHDALIAVGDMNPDQESWREGVLDRRWSGIGSWMA</sequence>
<proteinExistence type="predicted"/>
<dbReference type="RefSeq" id="WP_377352662.1">
    <property type="nucleotide sequence ID" value="NZ_JBHTLQ010000006.1"/>
</dbReference>
<evidence type="ECO:0000313" key="2">
    <source>
        <dbReference type="Proteomes" id="UP001597216"/>
    </source>
</evidence>
<name>A0ABW3SXY5_9CAUL</name>
<accession>A0ABW3SXY5</accession>
<dbReference type="Proteomes" id="UP001597216">
    <property type="component" value="Unassembled WGS sequence"/>
</dbReference>
<organism evidence="1 2">
    <name type="scientific">Phenylobacterium conjunctum</name>
    <dbReference type="NCBI Taxonomy" id="1298959"/>
    <lineage>
        <taxon>Bacteria</taxon>
        <taxon>Pseudomonadati</taxon>
        <taxon>Pseudomonadota</taxon>
        <taxon>Alphaproteobacteria</taxon>
        <taxon>Caulobacterales</taxon>
        <taxon>Caulobacteraceae</taxon>
        <taxon>Phenylobacterium</taxon>
    </lineage>
</organism>
<comment type="caution">
    <text evidence="1">The sequence shown here is derived from an EMBL/GenBank/DDBJ whole genome shotgun (WGS) entry which is preliminary data.</text>
</comment>
<gene>
    <name evidence="1" type="ORF">ACFQ27_04010</name>
</gene>
<dbReference type="EMBL" id="JBHTLQ010000006">
    <property type="protein sequence ID" value="MFD1189734.1"/>
    <property type="molecule type" value="Genomic_DNA"/>
</dbReference>
<evidence type="ECO:0000313" key="1">
    <source>
        <dbReference type="EMBL" id="MFD1189734.1"/>
    </source>
</evidence>
<protein>
    <submittedName>
        <fullName evidence="1">Uncharacterized protein</fullName>
    </submittedName>
</protein>